<dbReference type="EMBL" id="CAXLJM020000034">
    <property type="protein sequence ID" value="CAL8103454.1"/>
    <property type="molecule type" value="Genomic_DNA"/>
</dbReference>
<name>A0ABP1QP12_9HEXA</name>
<feature type="region of interest" description="Disordered" evidence="1">
    <location>
        <begin position="524"/>
        <end position="553"/>
    </location>
</feature>
<protein>
    <submittedName>
        <fullName evidence="2">Uncharacterized protein</fullName>
    </submittedName>
</protein>
<feature type="compositionally biased region" description="Basic and acidic residues" evidence="1">
    <location>
        <begin position="471"/>
        <end position="481"/>
    </location>
</feature>
<comment type="caution">
    <text evidence="2">The sequence shown here is derived from an EMBL/GenBank/DDBJ whole genome shotgun (WGS) entry which is preliminary data.</text>
</comment>
<accession>A0ABP1QP12</accession>
<proteinExistence type="predicted"/>
<reference evidence="2 3" key="1">
    <citation type="submission" date="2024-08" db="EMBL/GenBank/DDBJ databases">
        <authorList>
            <person name="Cucini C."/>
            <person name="Frati F."/>
        </authorList>
    </citation>
    <scope>NUCLEOTIDE SEQUENCE [LARGE SCALE GENOMIC DNA]</scope>
</reference>
<feature type="compositionally biased region" description="Acidic residues" evidence="1">
    <location>
        <begin position="175"/>
        <end position="188"/>
    </location>
</feature>
<feature type="region of interest" description="Disordered" evidence="1">
    <location>
        <begin position="140"/>
        <end position="257"/>
    </location>
</feature>
<feature type="region of interest" description="Disordered" evidence="1">
    <location>
        <begin position="87"/>
        <end position="119"/>
    </location>
</feature>
<feature type="region of interest" description="Disordered" evidence="1">
    <location>
        <begin position="467"/>
        <end position="498"/>
    </location>
</feature>
<feature type="compositionally biased region" description="Polar residues" evidence="1">
    <location>
        <begin position="233"/>
        <end position="257"/>
    </location>
</feature>
<organism evidence="2 3">
    <name type="scientific">Orchesella dallaii</name>
    <dbReference type="NCBI Taxonomy" id="48710"/>
    <lineage>
        <taxon>Eukaryota</taxon>
        <taxon>Metazoa</taxon>
        <taxon>Ecdysozoa</taxon>
        <taxon>Arthropoda</taxon>
        <taxon>Hexapoda</taxon>
        <taxon>Collembola</taxon>
        <taxon>Entomobryomorpha</taxon>
        <taxon>Entomobryoidea</taxon>
        <taxon>Orchesellidae</taxon>
        <taxon>Orchesellinae</taxon>
        <taxon>Orchesella</taxon>
    </lineage>
</organism>
<sequence length="553" mass="59174">MNRDVEIDMLRKRLEETEAAMERIVAQMGSVTDRLSPTVLAQVLRARGETGSSQSTNEIDYNLALVVTAVKGIVEAFDAPIVPALSSPFVAPSRSSTTKGTQEAVSQPSQTIPPLQPQPVEEDLEKLISGGIEAAKKEDLAGVAAQEKQEAQSLKPATRERKSSEKEVKFKLPPEEMEDDEEELEGEVEIVRPPTPPKTLSKNKPKSPEPTPEPTVNVPTSSSHRDHDELLISSMQTTVTGTSAPGITADNKSCSAAAADTTTPTYNIASKVTPPRTVTPPPRQLLQKLDNSKDQFENLVEQSAAAAIAAAKAAGSSSPSPSERVSVVGIEETASLISGERWDNRTPTPTFRQPTPPVPHRPPSPPEQIPSIYLEGPMPVRGQEIVVREAQIEVEGGEDYELDDEYEPSAPVVLSGKVTLSVISSMAGGPLAPDEITEASSLSLDDRAQAENSRGSSRRNLAAEISNAMNEEVKGKTDGKKSSNASSPDMDEYEVIGKGGFECEEDVAADVSLDDYLTATDAELDADKAHEDTAADISTIDDLKADPLPQDEE</sequence>
<feature type="compositionally biased region" description="Polar residues" evidence="1">
    <location>
        <begin position="450"/>
        <end position="459"/>
    </location>
</feature>
<dbReference type="Proteomes" id="UP001642540">
    <property type="component" value="Unassembled WGS sequence"/>
</dbReference>
<evidence type="ECO:0000313" key="3">
    <source>
        <dbReference type="Proteomes" id="UP001642540"/>
    </source>
</evidence>
<feature type="compositionally biased region" description="Basic and acidic residues" evidence="1">
    <location>
        <begin position="157"/>
        <end position="174"/>
    </location>
</feature>
<feature type="compositionally biased region" description="Polar residues" evidence="1">
    <location>
        <begin position="93"/>
        <end position="113"/>
    </location>
</feature>
<feature type="region of interest" description="Disordered" evidence="1">
    <location>
        <begin position="442"/>
        <end position="461"/>
    </location>
</feature>
<feature type="region of interest" description="Disordered" evidence="1">
    <location>
        <begin position="337"/>
        <end position="374"/>
    </location>
</feature>
<keyword evidence="3" id="KW-1185">Reference proteome</keyword>
<feature type="compositionally biased region" description="Pro residues" evidence="1">
    <location>
        <begin position="354"/>
        <end position="368"/>
    </location>
</feature>
<gene>
    <name evidence="2" type="ORF">ODALV1_LOCUS11452</name>
</gene>
<evidence type="ECO:0000256" key="1">
    <source>
        <dbReference type="SAM" id="MobiDB-lite"/>
    </source>
</evidence>
<evidence type="ECO:0000313" key="2">
    <source>
        <dbReference type="EMBL" id="CAL8103454.1"/>
    </source>
</evidence>